<evidence type="ECO:0000313" key="5">
    <source>
        <dbReference type="EMBL" id="CUH51372.1"/>
    </source>
</evidence>
<evidence type="ECO:0000256" key="1">
    <source>
        <dbReference type="ARBA" id="ARBA00002397"/>
    </source>
</evidence>
<feature type="region of interest" description="Disordered" evidence="4">
    <location>
        <begin position="102"/>
        <end position="122"/>
    </location>
</feature>
<feature type="compositionally biased region" description="Polar residues" evidence="4">
    <location>
        <begin position="102"/>
        <end position="116"/>
    </location>
</feature>
<comment type="similarity">
    <text evidence="2">Belongs to the FlgN family.</text>
</comment>
<dbReference type="InterPro" id="IPR007809">
    <property type="entry name" value="FlgN-like"/>
</dbReference>
<dbReference type="EMBL" id="CYPW01000006">
    <property type="protein sequence ID" value="CUH51372.1"/>
    <property type="molecule type" value="Genomic_DNA"/>
</dbReference>
<keyword evidence="6" id="KW-1185">Reference proteome</keyword>
<protein>
    <submittedName>
        <fullName evidence="5">FlgN protein</fullName>
    </submittedName>
</protein>
<name>A0A0N7LRP2_9RHOB</name>
<evidence type="ECO:0000256" key="4">
    <source>
        <dbReference type="SAM" id="MobiDB-lite"/>
    </source>
</evidence>
<dbReference type="Gene3D" id="1.20.58.300">
    <property type="entry name" value="FlgN-like"/>
    <property type="match status" value="1"/>
</dbReference>
<dbReference type="SUPFAM" id="SSF140566">
    <property type="entry name" value="FlgN-like"/>
    <property type="match status" value="1"/>
</dbReference>
<keyword evidence="3" id="KW-1005">Bacterial flagellum biogenesis</keyword>
<sequence length="122" mass="14000">MSEEIEITLLDSLETLLEEERQALLKGDLEALPDLLERKESLFEDLEAQHEEIPLEAEALEPLQHLFVRNQSLLESSQNGLRATTERMGTLRRVRTSLETYNNNGQRQAVQLTSGQRVEKRA</sequence>
<dbReference type="AlphaFoldDB" id="A0A0N7LRP2"/>
<dbReference type="OrthoDB" id="7862860at2"/>
<dbReference type="GO" id="GO:0044780">
    <property type="term" value="P:bacterial-type flagellum assembly"/>
    <property type="evidence" value="ECO:0007669"/>
    <property type="project" value="InterPro"/>
</dbReference>
<evidence type="ECO:0000256" key="3">
    <source>
        <dbReference type="ARBA" id="ARBA00022795"/>
    </source>
</evidence>
<dbReference type="Pfam" id="PF05130">
    <property type="entry name" value="FlgN"/>
    <property type="match status" value="1"/>
</dbReference>
<reference evidence="5 6" key="1">
    <citation type="submission" date="2015-09" db="EMBL/GenBank/DDBJ databases">
        <authorList>
            <consortium name="Swine Surveillance"/>
        </authorList>
    </citation>
    <scope>NUCLEOTIDE SEQUENCE [LARGE SCALE GENOMIC DNA]</scope>
    <source>
        <strain evidence="5 6">CECT 7688</strain>
    </source>
</reference>
<comment type="function">
    <text evidence="1">Required for the efficient initiation of filament assembly.</text>
</comment>
<dbReference type="InterPro" id="IPR036679">
    <property type="entry name" value="FlgN-like_sf"/>
</dbReference>
<proteinExistence type="inferred from homology"/>
<evidence type="ECO:0000256" key="2">
    <source>
        <dbReference type="ARBA" id="ARBA00007703"/>
    </source>
</evidence>
<dbReference type="STRING" id="321267.SHM7688_00808"/>
<dbReference type="RefSeq" id="WP_058238687.1">
    <property type="nucleotide sequence ID" value="NZ_CYPW01000006.1"/>
</dbReference>
<evidence type="ECO:0000313" key="6">
    <source>
        <dbReference type="Proteomes" id="UP000054823"/>
    </source>
</evidence>
<organism evidence="5 6">
    <name type="scientific">Shimia marina</name>
    <dbReference type="NCBI Taxonomy" id="321267"/>
    <lineage>
        <taxon>Bacteria</taxon>
        <taxon>Pseudomonadati</taxon>
        <taxon>Pseudomonadota</taxon>
        <taxon>Alphaproteobacteria</taxon>
        <taxon>Rhodobacterales</taxon>
        <taxon>Roseobacteraceae</taxon>
    </lineage>
</organism>
<gene>
    <name evidence="5" type="ORF">SHM7688_00808</name>
</gene>
<dbReference type="Proteomes" id="UP000054823">
    <property type="component" value="Unassembled WGS sequence"/>
</dbReference>
<accession>A0A0N7LRP2</accession>